<sequence length="57" mass="6485">MKPEDCPKLDECYKLKMILDKDILDFQYAEAIRAVCAKCDQEDQEEAGISSESGNQK</sequence>
<reference evidence="1" key="1">
    <citation type="journal article" date="2014" name="Front. Microbiol.">
        <title>High frequency of phylogenetically diverse reductive dehalogenase-homologous genes in deep subseafloor sedimentary metagenomes.</title>
        <authorList>
            <person name="Kawai M."/>
            <person name="Futagami T."/>
            <person name="Toyoda A."/>
            <person name="Takaki Y."/>
            <person name="Nishi S."/>
            <person name="Hori S."/>
            <person name="Arai W."/>
            <person name="Tsubouchi T."/>
            <person name="Morono Y."/>
            <person name="Uchiyama I."/>
            <person name="Ito T."/>
            <person name="Fujiyama A."/>
            <person name="Inagaki F."/>
            <person name="Takami H."/>
        </authorList>
    </citation>
    <scope>NUCLEOTIDE SEQUENCE</scope>
    <source>
        <strain evidence="1">Expedition CK06-06</strain>
    </source>
</reference>
<gene>
    <name evidence="1" type="ORF">S06H3_58187</name>
</gene>
<name>X1QDF9_9ZZZZ</name>
<protein>
    <submittedName>
        <fullName evidence="1">Uncharacterized protein</fullName>
    </submittedName>
</protein>
<evidence type="ECO:0000313" key="1">
    <source>
        <dbReference type="EMBL" id="GAI52861.1"/>
    </source>
</evidence>
<proteinExistence type="predicted"/>
<organism evidence="1">
    <name type="scientific">marine sediment metagenome</name>
    <dbReference type="NCBI Taxonomy" id="412755"/>
    <lineage>
        <taxon>unclassified sequences</taxon>
        <taxon>metagenomes</taxon>
        <taxon>ecological metagenomes</taxon>
    </lineage>
</organism>
<dbReference type="AlphaFoldDB" id="X1QDF9"/>
<dbReference type="EMBL" id="BARV01037641">
    <property type="protein sequence ID" value="GAI52861.1"/>
    <property type="molecule type" value="Genomic_DNA"/>
</dbReference>
<comment type="caution">
    <text evidence="1">The sequence shown here is derived from an EMBL/GenBank/DDBJ whole genome shotgun (WGS) entry which is preliminary data.</text>
</comment>
<accession>X1QDF9</accession>